<feature type="transmembrane region" description="Helical" evidence="8">
    <location>
        <begin position="479"/>
        <end position="497"/>
    </location>
</feature>
<feature type="transmembrane region" description="Helical" evidence="8">
    <location>
        <begin position="913"/>
        <end position="931"/>
    </location>
</feature>
<feature type="domain" description="VHS" evidence="9">
    <location>
        <begin position="18"/>
        <end position="142"/>
    </location>
</feature>
<dbReference type="GO" id="GO:0000329">
    <property type="term" value="C:fungal-type vacuole membrane"/>
    <property type="evidence" value="ECO:0007669"/>
    <property type="project" value="TreeGrafter"/>
</dbReference>
<feature type="transmembrane region" description="Helical" evidence="8">
    <location>
        <begin position="778"/>
        <end position="798"/>
    </location>
</feature>
<feature type="compositionally biased region" description="Acidic residues" evidence="7">
    <location>
        <begin position="363"/>
        <end position="376"/>
    </location>
</feature>
<reference evidence="11 12" key="1">
    <citation type="submission" date="2019-04" db="EMBL/GenBank/DDBJ databases">
        <title>Friends and foes A comparative genomics study of 23 Aspergillus species from section Flavi.</title>
        <authorList>
            <consortium name="DOE Joint Genome Institute"/>
            <person name="Kjaerbolling I."/>
            <person name="Vesth T."/>
            <person name="Frisvad J.C."/>
            <person name="Nybo J.L."/>
            <person name="Theobald S."/>
            <person name="Kildgaard S."/>
            <person name="Isbrandt T."/>
            <person name="Kuo A."/>
            <person name="Sato A."/>
            <person name="Lyhne E.K."/>
            <person name="Kogle M.E."/>
            <person name="Wiebenga A."/>
            <person name="Kun R.S."/>
            <person name="Lubbers R.J."/>
            <person name="Makela M.R."/>
            <person name="Barry K."/>
            <person name="Chovatia M."/>
            <person name="Clum A."/>
            <person name="Daum C."/>
            <person name="Haridas S."/>
            <person name="He G."/>
            <person name="LaButti K."/>
            <person name="Lipzen A."/>
            <person name="Mondo S."/>
            <person name="Riley R."/>
            <person name="Salamov A."/>
            <person name="Simmons B.A."/>
            <person name="Magnuson J.K."/>
            <person name="Henrissat B."/>
            <person name="Mortensen U.H."/>
            <person name="Larsen T.O."/>
            <person name="Devries R.P."/>
            <person name="Grigoriev I.V."/>
            <person name="Machida M."/>
            <person name="Baker S.E."/>
            <person name="Andersen M.R."/>
        </authorList>
    </citation>
    <scope>NUCLEOTIDE SEQUENCE [LARGE SCALE GENOMIC DNA]</scope>
    <source>
        <strain evidence="11 12">IBT 18842</strain>
    </source>
</reference>
<dbReference type="Pfam" id="PF07690">
    <property type="entry name" value="MFS_1"/>
    <property type="match status" value="1"/>
</dbReference>
<dbReference type="GO" id="GO:0007015">
    <property type="term" value="P:actin filament organization"/>
    <property type="evidence" value="ECO:0007669"/>
    <property type="project" value="InterPro"/>
</dbReference>
<organism evidence="11 12">
    <name type="scientific">Aspergillus avenaceus</name>
    <dbReference type="NCBI Taxonomy" id="36643"/>
    <lineage>
        <taxon>Eukaryota</taxon>
        <taxon>Fungi</taxon>
        <taxon>Dikarya</taxon>
        <taxon>Ascomycota</taxon>
        <taxon>Pezizomycotina</taxon>
        <taxon>Eurotiomycetes</taxon>
        <taxon>Eurotiomycetidae</taxon>
        <taxon>Eurotiales</taxon>
        <taxon>Aspergillaceae</taxon>
        <taxon>Aspergillus</taxon>
        <taxon>Aspergillus subgen. Circumdati</taxon>
    </lineage>
</organism>
<dbReference type="InterPro" id="IPR011701">
    <property type="entry name" value="MFS"/>
</dbReference>
<dbReference type="PROSITE" id="PS50179">
    <property type="entry name" value="VHS"/>
    <property type="match status" value="1"/>
</dbReference>
<dbReference type="InterPro" id="IPR020846">
    <property type="entry name" value="MFS_dom"/>
</dbReference>
<dbReference type="Proteomes" id="UP000325780">
    <property type="component" value="Unassembled WGS sequence"/>
</dbReference>
<protein>
    <submittedName>
        <fullName evidence="11">Major facilitator superfamily domain-containing protein</fullName>
    </submittedName>
</protein>
<feature type="transmembrane region" description="Helical" evidence="8">
    <location>
        <begin position="642"/>
        <end position="659"/>
    </location>
</feature>
<gene>
    <name evidence="11" type="ORF">BDV25DRAFT_128812</name>
</gene>
<keyword evidence="5 8" id="KW-1133">Transmembrane helix</keyword>
<dbReference type="PANTHER" id="PTHR23501:SF191">
    <property type="entry name" value="VACUOLAR BASIC AMINO ACID TRANSPORTER 4"/>
    <property type="match status" value="1"/>
</dbReference>
<dbReference type="CDD" id="cd16980">
    <property type="entry name" value="VHS_Lsb5"/>
    <property type="match status" value="1"/>
</dbReference>
<accession>A0A5N6TYC5</accession>
<feature type="region of interest" description="Disordered" evidence="7">
    <location>
        <begin position="140"/>
        <end position="206"/>
    </location>
</feature>
<dbReference type="AlphaFoldDB" id="A0A5N6TYC5"/>
<dbReference type="SMART" id="SM00288">
    <property type="entry name" value="VHS"/>
    <property type="match status" value="1"/>
</dbReference>
<dbReference type="SUPFAM" id="SSF103473">
    <property type="entry name" value="MFS general substrate transporter"/>
    <property type="match status" value="1"/>
</dbReference>
<dbReference type="InterPro" id="IPR044103">
    <property type="entry name" value="GAT_LSB5"/>
</dbReference>
<dbReference type="CDD" id="cd17502">
    <property type="entry name" value="MFS_Azr1_MDR_like"/>
    <property type="match status" value="1"/>
</dbReference>
<dbReference type="CDD" id="cd14232">
    <property type="entry name" value="GAT_LSB5"/>
    <property type="match status" value="1"/>
</dbReference>
<sequence>MFHSSKPYSAVSVQIEVLTSEQYEVDDSSGIPDLIEAVIIQGSGPSEASRALRKKLKYGNVHRQLRALTILDFLIQNSGDRFLREFADESLLERLRISATDPVSDPKVKEKCKQLFGQWAVTYKNTPGMERVTALYRQLPKRKQPANQAKAKVLRESGTSEEPPMGHTVSISAGNGPATVLSGSKHKHSSSKSLKKEKKEKRTRDRTFNLDREKPEILQTLASSSVASTNLLNALKLVNRETHRVSEDAEVINRFEKCKQLRRQVLRYIQHVESEEFLGSLIHANEELVDALMAFEVLDKSVDYDSDSDQDVLESGWSPDRDDRDQQSFAGLVVNPVKPPRPARPMSLSIPSSSRQRMYNSDSDTDTDEDDDEDNPFGDRNAIRTPNTERFEPSWCSPCFMTNHPSFDYRHPLLMTFSSSANIQQTPLLEQRNVNATVGVDPEPGTKQLALTLGSVWVGVFLAALDSTIVATLTGPISSSFHCFSLLSWLATAYLIANAACQPVSGRLTDIFSRRAGLIFCNIFFAAGNLVCGFARSESVMVLGRIVAGIGGGGLTAIGTIVTSDLVPLRQRGVWQGFGNICFGAGGALGGVFGGLINDTLGWRWAFLLQVPFIVVSGILVCVKLKLPTKETGVAKLKRVDFLGLTTLVVALVLLLLGLNTGGSQLPWTHPLVITSLSLSAGFLGVFVYIEARIASEPVIPVWLLLDRTVLSVCLTNWFTNMSVYGLIFYLPLFLQVQGSSATAAGARLIPQAIGTSVGGMASGVLMRATGRYQIYSYVSMALLVVSSALVCTLTFTSPSWLPFVYFFLVGLAFGGILTITLVALISAVDHDHHAVVTSASYAFRSTGSTIGITIASAVFQNVLKMGLWSRFGDREHAEELISRIRDNLKELKNLPPGLKTGALAAFMESLRAVFLTLLGLTILGTLFTRTEEEPEASNRREE</sequence>
<dbReference type="InterPro" id="IPR002014">
    <property type="entry name" value="VHS_dom"/>
</dbReference>
<feature type="transmembrane region" description="Helical" evidence="8">
    <location>
        <begin position="542"/>
        <end position="562"/>
    </location>
</feature>
<dbReference type="SUPFAM" id="SSF48464">
    <property type="entry name" value="ENTH/VHS domain"/>
    <property type="match status" value="1"/>
</dbReference>
<feature type="compositionally biased region" description="Basic residues" evidence="7">
    <location>
        <begin position="184"/>
        <end position="199"/>
    </location>
</feature>
<feature type="transmembrane region" description="Helical" evidence="8">
    <location>
        <begin position="842"/>
        <end position="864"/>
    </location>
</feature>
<dbReference type="EMBL" id="ML742072">
    <property type="protein sequence ID" value="KAE8151382.1"/>
    <property type="molecule type" value="Genomic_DNA"/>
</dbReference>
<dbReference type="GO" id="GO:0012505">
    <property type="term" value="C:endomembrane system"/>
    <property type="evidence" value="ECO:0007669"/>
    <property type="project" value="UniProtKB-SubCell"/>
</dbReference>
<evidence type="ECO:0000256" key="5">
    <source>
        <dbReference type="ARBA" id="ARBA00022989"/>
    </source>
</evidence>
<feature type="transmembrane region" description="Helical" evidence="8">
    <location>
        <begin position="449"/>
        <end position="473"/>
    </location>
</feature>
<comment type="subunit">
    <text evidence="2">Component of the ESCRT-0 complex composed of HSE1 and VPS27.</text>
</comment>
<evidence type="ECO:0000259" key="10">
    <source>
        <dbReference type="PROSITE" id="PS50850"/>
    </source>
</evidence>
<feature type="transmembrane region" description="Helical" evidence="8">
    <location>
        <begin position="518"/>
        <end position="536"/>
    </location>
</feature>
<feature type="transmembrane region" description="Helical" evidence="8">
    <location>
        <begin position="574"/>
        <end position="597"/>
    </location>
</feature>
<evidence type="ECO:0000256" key="3">
    <source>
        <dbReference type="ARBA" id="ARBA00022448"/>
    </source>
</evidence>
<evidence type="ECO:0000259" key="9">
    <source>
        <dbReference type="PROSITE" id="PS50179"/>
    </source>
</evidence>
<feature type="compositionally biased region" description="Polar residues" evidence="7">
    <location>
        <begin position="349"/>
        <end position="360"/>
    </location>
</feature>
<dbReference type="GO" id="GO:0035091">
    <property type="term" value="F:phosphatidylinositol binding"/>
    <property type="evidence" value="ECO:0007669"/>
    <property type="project" value="InterPro"/>
</dbReference>
<evidence type="ECO:0000313" key="11">
    <source>
        <dbReference type="EMBL" id="KAE8151382.1"/>
    </source>
</evidence>
<dbReference type="InterPro" id="IPR036259">
    <property type="entry name" value="MFS_trans_sf"/>
</dbReference>
<keyword evidence="3" id="KW-0813">Transport</keyword>
<dbReference type="GO" id="GO:0007034">
    <property type="term" value="P:vacuolar transport"/>
    <property type="evidence" value="ECO:0007669"/>
    <property type="project" value="UniProtKB-ARBA"/>
</dbReference>
<evidence type="ECO:0000256" key="8">
    <source>
        <dbReference type="SAM" id="Phobius"/>
    </source>
</evidence>
<feature type="domain" description="Major facilitator superfamily (MFS) profile" evidence="10">
    <location>
        <begin position="452"/>
        <end position="937"/>
    </location>
</feature>
<keyword evidence="6 8" id="KW-0472">Membrane</keyword>
<dbReference type="GO" id="GO:0006897">
    <property type="term" value="P:endocytosis"/>
    <property type="evidence" value="ECO:0007669"/>
    <property type="project" value="InterPro"/>
</dbReference>
<feature type="transmembrane region" description="Helical" evidence="8">
    <location>
        <begin position="804"/>
        <end position="830"/>
    </location>
</feature>
<proteinExistence type="predicted"/>
<dbReference type="Gene3D" id="1.25.40.90">
    <property type="match status" value="1"/>
</dbReference>
<evidence type="ECO:0000256" key="7">
    <source>
        <dbReference type="SAM" id="MobiDB-lite"/>
    </source>
</evidence>
<name>A0A5N6TYC5_ASPAV</name>
<evidence type="ECO:0000256" key="6">
    <source>
        <dbReference type="ARBA" id="ARBA00023136"/>
    </source>
</evidence>
<feature type="transmembrane region" description="Helical" evidence="8">
    <location>
        <begin position="671"/>
        <end position="690"/>
    </location>
</feature>
<dbReference type="PROSITE" id="PS50850">
    <property type="entry name" value="MFS"/>
    <property type="match status" value="1"/>
</dbReference>
<feature type="region of interest" description="Disordered" evidence="7">
    <location>
        <begin position="306"/>
        <end position="325"/>
    </location>
</feature>
<dbReference type="PANTHER" id="PTHR23501">
    <property type="entry name" value="MAJOR FACILITATOR SUPERFAMILY"/>
    <property type="match status" value="1"/>
</dbReference>
<evidence type="ECO:0000256" key="1">
    <source>
        <dbReference type="ARBA" id="ARBA00004127"/>
    </source>
</evidence>
<feature type="region of interest" description="Disordered" evidence="7">
    <location>
        <begin position="333"/>
        <end position="385"/>
    </location>
</feature>
<dbReference type="GO" id="GO:0043130">
    <property type="term" value="F:ubiquitin binding"/>
    <property type="evidence" value="ECO:0007669"/>
    <property type="project" value="InterPro"/>
</dbReference>
<comment type="subcellular location">
    <subcellularLocation>
        <location evidence="1">Endomembrane system</location>
        <topology evidence="1">Multi-pass membrane protein</topology>
    </subcellularLocation>
</comment>
<dbReference type="Pfam" id="PF00790">
    <property type="entry name" value="VHS"/>
    <property type="match status" value="1"/>
</dbReference>
<evidence type="ECO:0000313" key="12">
    <source>
        <dbReference type="Proteomes" id="UP000325780"/>
    </source>
</evidence>
<dbReference type="SUPFAM" id="SSF89009">
    <property type="entry name" value="GAT-like domain"/>
    <property type="match status" value="1"/>
</dbReference>
<dbReference type="GO" id="GO:0015174">
    <property type="term" value="F:basic amino acid transmembrane transporter activity"/>
    <property type="evidence" value="ECO:0007669"/>
    <property type="project" value="TreeGrafter"/>
</dbReference>
<keyword evidence="12" id="KW-1185">Reference proteome</keyword>
<feature type="transmembrane region" description="Helical" evidence="8">
    <location>
        <begin position="603"/>
        <end position="622"/>
    </location>
</feature>
<dbReference type="InterPro" id="IPR008942">
    <property type="entry name" value="ENTH_VHS"/>
</dbReference>
<feature type="transmembrane region" description="Helical" evidence="8">
    <location>
        <begin position="710"/>
        <end position="733"/>
    </location>
</feature>
<dbReference type="Gene3D" id="1.20.1250.20">
    <property type="entry name" value="MFS general substrate transporter like domains"/>
    <property type="match status" value="1"/>
</dbReference>
<dbReference type="OrthoDB" id="3437016at2759"/>
<evidence type="ECO:0000256" key="2">
    <source>
        <dbReference type="ARBA" id="ARBA00011446"/>
    </source>
</evidence>
<keyword evidence="4 8" id="KW-0812">Transmembrane</keyword>
<evidence type="ECO:0000256" key="4">
    <source>
        <dbReference type="ARBA" id="ARBA00022692"/>
    </source>
</evidence>